<evidence type="ECO:0000256" key="1">
    <source>
        <dbReference type="ARBA" id="ARBA00022679"/>
    </source>
</evidence>
<reference evidence="3 4" key="1">
    <citation type="submission" date="2020-01" db="EMBL/GenBank/DDBJ databases">
        <title>Paenibacillus soybeanensis sp. nov. isolated from the nodules of soybean (Glycine max(L.) Merr).</title>
        <authorList>
            <person name="Wang H."/>
        </authorList>
    </citation>
    <scope>NUCLEOTIDE SEQUENCE [LARGE SCALE GENOMIC DNA]</scope>
    <source>
        <strain evidence="3 4">T1</strain>
    </source>
</reference>
<name>A0ABW9XID7_9BACL</name>
<evidence type="ECO:0000256" key="2">
    <source>
        <dbReference type="ARBA" id="ARBA00022969"/>
    </source>
</evidence>
<keyword evidence="4" id="KW-1185">Reference proteome</keyword>
<dbReference type="Pfam" id="PF20085">
    <property type="entry name" value="TGL"/>
    <property type="match status" value="1"/>
</dbReference>
<dbReference type="RefSeq" id="WP_161740070.1">
    <property type="nucleotide sequence ID" value="NZ_JAAAMV010000001.1"/>
</dbReference>
<keyword evidence="1" id="KW-0808">Transferase</keyword>
<dbReference type="InterPro" id="IPR020916">
    <property type="entry name" value="Gln_gamma-glutamylTfrase_bac"/>
</dbReference>
<evidence type="ECO:0000313" key="3">
    <source>
        <dbReference type="EMBL" id="NBD22311.1"/>
    </source>
</evidence>
<organism evidence="3 4">
    <name type="scientific">Paenibacillus glycinis</name>
    <dbReference type="NCBI Taxonomy" id="2697035"/>
    <lineage>
        <taxon>Bacteria</taxon>
        <taxon>Bacillati</taxon>
        <taxon>Bacillota</taxon>
        <taxon>Bacilli</taxon>
        <taxon>Bacillales</taxon>
        <taxon>Paenibacillaceae</taxon>
        <taxon>Paenibacillus</taxon>
    </lineage>
</organism>
<comment type="caution">
    <text evidence="3">The sequence shown here is derived from an EMBL/GenBank/DDBJ whole genome shotgun (WGS) entry which is preliminary data.</text>
</comment>
<dbReference type="EMBL" id="JAAAMV010000001">
    <property type="protein sequence ID" value="NBD22311.1"/>
    <property type="molecule type" value="Genomic_DNA"/>
</dbReference>
<keyword evidence="2" id="KW-0749">Sporulation</keyword>
<accession>A0ABW9XID7</accession>
<dbReference type="Proteomes" id="UP000665561">
    <property type="component" value="Unassembled WGS sequence"/>
</dbReference>
<gene>
    <name evidence="3" type="ORF">GT019_00345</name>
</gene>
<protein>
    <submittedName>
        <fullName evidence="3">Protein-glutamine gamma-glutamyltransferase</fullName>
    </submittedName>
</protein>
<sequence>MYFEPILRSNIIAAAKDMSGNGAEFATFRTAFCNRDYWKLTKNGGFQLRDDVTPADGVGDIFSNAKKYGFECATAIIIIMYKGVLDTLGSARFNQLFPNLYLYSWEADSDLGLTTEDAPSAYARPGDALYFKNPEVNPEKMEWRGENVIKMSDDLYFGHGIGINTADGIIAALNRHRVQGATESAYLVNQLTYPAYRSLSQFAPADMRPYFNKAERPDPNAVRAIIGVRRYIRH</sequence>
<evidence type="ECO:0000313" key="4">
    <source>
        <dbReference type="Proteomes" id="UP000665561"/>
    </source>
</evidence>
<proteinExistence type="predicted"/>